<keyword evidence="1" id="KW-0472">Membrane</keyword>
<evidence type="ECO:0000313" key="2">
    <source>
        <dbReference type="EMBL" id="JAE30145.1"/>
    </source>
</evidence>
<dbReference type="EMBL" id="GBRH01167751">
    <property type="protein sequence ID" value="JAE30145.1"/>
    <property type="molecule type" value="Transcribed_RNA"/>
</dbReference>
<proteinExistence type="predicted"/>
<dbReference type="AlphaFoldDB" id="A0A0A9GYV7"/>
<reference evidence="2" key="2">
    <citation type="journal article" date="2015" name="Data Brief">
        <title>Shoot transcriptome of the giant reed, Arundo donax.</title>
        <authorList>
            <person name="Barrero R.A."/>
            <person name="Guerrero F.D."/>
            <person name="Moolhuijzen P."/>
            <person name="Goolsby J.A."/>
            <person name="Tidwell J."/>
            <person name="Bellgard S.E."/>
            <person name="Bellgard M.I."/>
        </authorList>
    </citation>
    <scope>NUCLEOTIDE SEQUENCE</scope>
    <source>
        <tissue evidence="2">Shoot tissue taken approximately 20 cm above the soil surface</tissue>
    </source>
</reference>
<reference evidence="2" key="1">
    <citation type="submission" date="2014-09" db="EMBL/GenBank/DDBJ databases">
        <authorList>
            <person name="Magalhaes I.L.F."/>
            <person name="Oliveira U."/>
            <person name="Santos F.R."/>
            <person name="Vidigal T.H.D.A."/>
            <person name="Brescovit A.D."/>
            <person name="Santos A.J."/>
        </authorList>
    </citation>
    <scope>NUCLEOTIDE SEQUENCE</scope>
    <source>
        <tissue evidence="2">Shoot tissue taken approximately 20 cm above the soil surface</tissue>
    </source>
</reference>
<sequence length="24" mass="3150">MGFEWVRLALMCFLWFGFLQWRRR</sequence>
<feature type="transmembrane region" description="Helical" evidence="1">
    <location>
        <begin position="6"/>
        <end position="22"/>
    </location>
</feature>
<keyword evidence="1" id="KW-1133">Transmembrane helix</keyword>
<accession>A0A0A9GYV7</accession>
<keyword evidence="1" id="KW-0812">Transmembrane</keyword>
<name>A0A0A9GYV7_ARUDO</name>
<evidence type="ECO:0000256" key="1">
    <source>
        <dbReference type="SAM" id="Phobius"/>
    </source>
</evidence>
<organism evidence="2">
    <name type="scientific">Arundo donax</name>
    <name type="common">Giant reed</name>
    <name type="synonym">Donax arundinaceus</name>
    <dbReference type="NCBI Taxonomy" id="35708"/>
    <lineage>
        <taxon>Eukaryota</taxon>
        <taxon>Viridiplantae</taxon>
        <taxon>Streptophyta</taxon>
        <taxon>Embryophyta</taxon>
        <taxon>Tracheophyta</taxon>
        <taxon>Spermatophyta</taxon>
        <taxon>Magnoliopsida</taxon>
        <taxon>Liliopsida</taxon>
        <taxon>Poales</taxon>
        <taxon>Poaceae</taxon>
        <taxon>PACMAD clade</taxon>
        <taxon>Arundinoideae</taxon>
        <taxon>Arundineae</taxon>
        <taxon>Arundo</taxon>
    </lineage>
</organism>
<protein>
    <submittedName>
        <fullName evidence="2">Uncharacterized protein</fullName>
    </submittedName>
</protein>